<evidence type="ECO:0000256" key="1">
    <source>
        <dbReference type="SAM" id="MobiDB-lite"/>
    </source>
</evidence>
<organism evidence="2 3">
    <name type="scientific">Araneus ventricosus</name>
    <name type="common">Orbweaver spider</name>
    <name type="synonym">Epeira ventricosa</name>
    <dbReference type="NCBI Taxonomy" id="182803"/>
    <lineage>
        <taxon>Eukaryota</taxon>
        <taxon>Metazoa</taxon>
        <taxon>Ecdysozoa</taxon>
        <taxon>Arthropoda</taxon>
        <taxon>Chelicerata</taxon>
        <taxon>Arachnida</taxon>
        <taxon>Araneae</taxon>
        <taxon>Araneomorphae</taxon>
        <taxon>Entelegynae</taxon>
        <taxon>Araneoidea</taxon>
        <taxon>Araneidae</taxon>
        <taxon>Araneus</taxon>
    </lineage>
</organism>
<keyword evidence="3" id="KW-1185">Reference proteome</keyword>
<evidence type="ECO:0008006" key="4">
    <source>
        <dbReference type="Google" id="ProtNLM"/>
    </source>
</evidence>
<dbReference type="Proteomes" id="UP000499080">
    <property type="component" value="Unassembled WGS sequence"/>
</dbReference>
<feature type="region of interest" description="Disordered" evidence="1">
    <location>
        <begin position="80"/>
        <end position="103"/>
    </location>
</feature>
<evidence type="ECO:0000313" key="2">
    <source>
        <dbReference type="EMBL" id="GBM31875.1"/>
    </source>
</evidence>
<dbReference type="AlphaFoldDB" id="A0A4Y2EVE2"/>
<protein>
    <recommendedName>
        <fullName evidence="4">DUF4371 domain-containing protein</fullName>
    </recommendedName>
</protein>
<evidence type="ECO:0000313" key="3">
    <source>
        <dbReference type="Proteomes" id="UP000499080"/>
    </source>
</evidence>
<name>A0A4Y2EVE2_ARAVE</name>
<dbReference type="EMBL" id="BGPR01000693">
    <property type="protein sequence ID" value="GBM31875.1"/>
    <property type="molecule type" value="Genomic_DNA"/>
</dbReference>
<dbReference type="OrthoDB" id="6775123at2759"/>
<sequence length="103" mass="11722">MNKSTSVINRVNDQRAKEVSKNKAILESIIKTAISCARQEIALRGHRDSGILKEDSKENKGNFRAALRFRIDAGDEIKKSKRSSWKRQLHKPEDPELHNGGNR</sequence>
<reference evidence="2 3" key="1">
    <citation type="journal article" date="2019" name="Sci. Rep.">
        <title>Orb-weaving spider Araneus ventricosus genome elucidates the spidroin gene catalogue.</title>
        <authorList>
            <person name="Kono N."/>
            <person name="Nakamura H."/>
            <person name="Ohtoshi R."/>
            <person name="Moran D.A.P."/>
            <person name="Shinohara A."/>
            <person name="Yoshida Y."/>
            <person name="Fujiwara M."/>
            <person name="Mori M."/>
            <person name="Tomita M."/>
            <person name="Arakawa K."/>
        </authorList>
    </citation>
    <scope>NUCLEOTIDE SEQUENCE [LARGE SCALE GENOMIC DNA]</scope>
</reference>
<accession>A0A4Y2EVE2</accession>
<proteinExistence type="predicted"/>
<comment type="caution">
    <text evidence="2">The sequence shown here is derived from an EMBL/GenBank/DDBJ whole genome shotgun (WGS) entry which is preliminary data.</text>
</comment>
<feature type="compositionally biased region" description="Basic residues" evidence="1">
    <location>
        <begin position="80"/>
        <end position="89"/>
    </location>
</feature>
<gene>
    <name evidence="2" type="ORF">AVEN_183282_1</name>
</gene>